<dbReference type="NCBIfam" id="NF040603">
    <property type="entry name" value="choice_anch_P"/>
    <property type="match status" value="1"/>
</dbReference>
<dbReference type="NCBIfam" id="NF041523">
    <property type="entry name" value="post_COAP_1"/>
    <property type="match status" value="1"/>
</dbReference>
<proteinExistence type="predicted"/>
<evidence type="ECO:0008006" key="4">
    <source>
        <dbReference type="Google" id="ProtNLM"/>
    </source>
</evidence>
<gene>
    <name evidence="2" type="ORF">E6H05_08745</name>
</gene>
<comment type="caution">
    <text evidence="2">The sequence shown here is derived from an EMBL/GenBank/DDBJ whole genome shotgun (WGS) entry which is preliminary data.</text>
</comment>
<evidence type="ECO:0000313" key="3">
    <source>
        <dbReference type="Proteomes" id="UP000318834"/>
    </source>
</evidence>
<evidence type="ECO:0000256" key="1">
    <source>
        <dbReference type="SAM" id="SignalP"/>
    </source>
</evidence>
<name>A0A537IT44_9BACT</name>
<keyword evidence="1" id="KW-0732">Signal</keyword>
<reference evidence="2 3" key="1">
    <citation type="journal article" date="2019" name="Nat. Microbiol.">
        <title>Mediterranean grassland soil C-N compound turnover is dependent on rainfall and depth, and is mediated by genomically divergent microorganisms.</title>
        <authorList>
            <person name="Diamond S."/>
            <person name="Andeer P.F."/>
            <person name="Li Z."/>
            <person name="Crits-Christoph A."/>
            <person name="Burstein D."/>
            <person name="Anantharaman K."/>
            <person name="Lane K.R."/>
            <person name="Thomas B.C."/>
            <person name="Pan C."/>
            <person name="Northen T.R."/>
            <person name="Banfield J.F."/>
        </authorList>
    </citation>
    <scope>NUCLEOTIDE SEQUENCE [LARGE SCALE GENOMIC DNA]</scope>
    <source>
        <strain evidence="2">NP_8</strain>
    </source>
</reference>
<dbReference type="AlphaFoldDB" id="A0A537IT44"/>
<accession>A0A537IT44</accession>
<organism evidence="2 3">
    <name type="scientific">Candidatus Segetimicrobium genomatis</name>
    <dbReference type="NCBI Taxonomy" id="2569760"/>
    <lineage>
        <taxon>Bacteria</taxon>
        <taxon>Bacillati</taxon>
        <taxon>Candidatus Sysuimicrobiota</taxon>
        <taxon>Candidatus Sysuimicrobiia</taxon>
        <taxon>Candidatus Sysuimicrobiales</taxon>
        <taxon>Candidatus Segetimicrobiaceae</taxon>
        <taxon>Candidatus Segetimicrobium</taxon>
    </lineage>
</organism>
<feature type="signal peptide" evidence="1">
    <location>
        <begin position="1"/>
        <end position="27"/>
    </location>
</feature>
<feature type="chain" id="PRO_5022119102" description="DUF5666 domain-containing protein" evidence="1">
    <location>
        <begin position="28"/>
        <end position="349"/>
    </location>
</feature>
<evidence type="ECO:0000313" key="2">
    <source>
        <dbReference type="EMBL" id="TMI73846.1"/>
    </source>
</evidence>
<sequence>MRLRWSCRATVIALVALLGLSVWPSRAQALSFGGEATGVQLTVPAAGITIKAATGQLPPAGGGVEASLLSGDIPGSATGGAASLAADSLHSVAVGLQATDAAASMGTVSLTVSGNGITTDFLMARSAASCGPGPAVAGSSELPNLVINGQAVTVTGAPNQTVSLPNGTATINEQTSAVAGSSGELRVVALHVTTIDAITQQVLADVMLGITDAMIDCQPGSPPSGSFGTGGGNIVGNNGTAFANFGVVGGIQPDESRRGHVVFDDHSMSFSMKSTAITSVDNSVPCQTTINGDGDASGVPVTFIVTIRDNGEPGGGRDTFSIQVFGVPYTNSNTVLRNGNIQKHGETCP</sequence>
<dbReference type="Proteomes" id="UP000318834">
    <property type="component" value="Unassembled WGS sequence"/>
</dbReference>
<protein>
    <recommendedName>
        <fullName evidence="4">DUF5666 domain-containing protein</fullName>
    </recommendedName>
</protein>
<dbReference type="EMBL" id="VBAP01000063">
    <property type="protein sequence ID" value="TMI73846.1"/>
    <property type="molecule type" value="Genomic_DNA"/>
</dbReference>